<dbReference type="Proteomes" id="UP000002279">
    <property type="component" value="Chromosome 2"/>
</dbReference>
<keyword evidence="5" id="KW-1133">Transmembrane helix</keyword>
<dbReference type="GO" id="GO:0032259">
    <property type="term" value="P:methylation"/>
    <property type="evidence" value="ECO:0007669"/>
    <property type="project" value="UniProtKB-KW"/>
</dbReference>
<dbReference type="InterPro" id="IPR029063">
    <property type="entry name" value="SAM-dependent_MTases_sf"/>
</dbReference>
<reference evidence="6" key="3">
    <citation type="submission" date="2025-09" db="UniProtKB">
        <authorList>
            <consortium name="Ensembl"/>
        </authorList>
    </citation>
    <scope>IDENTIFICATION</scope>
    <source>
        <strain evidence="6">Glennie</strain>
    </source>
</reference>
<accession>A0A6I8N8T0</accession>
<dbReference type="GeneID" id="100079393"/>
<organism evidence="6 7">
    <name type="scientific">Ornithorhynchus anatinus</name>
    <name type="common">Duckbill platypus</name>
    <dbReference type="NCBI Taxonomy" id="9258"/>
    <lineage>
        <taxon>Eukaryota</taxon>
        <taxon>Metazoa</taxon>
        <taxon>Chordata</taxon>
        <taxon>Craniata</taxon>
        <taxon>Vertebrata</taxon>
        <taxon>Euteleostomi</taxon>
        <taxon>Mammalia</taxon>
        <taxon>Monotremata</taxon>
        <taxon>Ornithorhynchidae</taxon>
        <taxon>Ornithorhynchus</taxon>
    </lineage>
</organism>
<keyword evidence="2" id="KW-0489">Methyltransferase</keyword>
<dbReference type="GO" id="GO:0016279">
    <property type="term" value="F:protein-lysine N-methyltransferase activity"/>
    <property type="evidence" value="ECO:0000318"/>
    <property type="project" value="GO_Central"/>
</dbReference>
<dbReference type="RefSeq" id="XP_028914537.1">
    <property type="nucleotide sequence ID" value="XM_029058704.2"/>
</dbReference>
<evidence type="ECO:0000256" key="2">
    <source>
        <dbReference type="ARBA" id="ARBA00022603"/>
    </source>
</evidence>
<name>A0A6I8N8T0_ORNAN</name>
<keyword evidence="4" id="KW-0949">S-adenosyl-L-methionine</keyword>
<dbReference type="Bgee" id="ENSOANG00000037019">
    <property type="expression patterns" value="Expressed in testis and 7 other cell types or tissues"/>
</dbReference>
<evidence type="ECO:0000256" key="3">
    <source>
        <dbReference type="ARBA" id="ARBA00022679"/>
    </source>
</evidence>
<evidence type="ECO:0000256" key="5">
    <source>
        <dbReference type="SAM" id="Phobius"/>
    </source>
</evidence>
<dbReference type="InterPro" id="IPR026170">
    <property type="entry name" value="FAM173A/B"/>
</dbReference>
<dbReference type="PANTHER" id="PTHR13610">
    <property type="entry name" value="METHYLTRANSFERASE DOMAIN-CONTAINING PROTEIN"/>
    <property type="match status" value="1"/>
</dbReference>
<dbReference type="GO" id="GO:1905706">
    <property type="term" value="P:regulation of mitochondrial ATP synthesis coupled proton transport"/>
    <property type="evidence" value="ECO:0000318"/>
    <property type="project" value="GO_Central"/>
</dbReference>
<evidence type="ECO:0000313" key="6">
    <source>
        <dbReference type="Ensembl" id="ENSOANP00000037263.1"/>
    </source>
</evidence>
<evidence type="ECO:0000256" key="4">
    <source>
        <dbReference type="ARBA" id="ARBA00022691"/>
    </source>
</evidence>
<keyword evidence="5" id="KW-0472">Membrane</keyword>
<evidence type="ECO:0000313" key="7">
    <source>
        <dbReference type="Proteomes" id="UP000002279"/>
    </source>
</evidence>
<protein>
    <submittedName>
        <fullName evidence="6">Adenine nucleotide translocase lysine methyltransferase</fullName>
    </submittedName>
</protein>
<dbReference type="OMA" id="HEFRIPG"/>
<gene>
    <name evidence="6" type="primary">ANTKMT</name>
</gene>
<dbReference type="SUPFAM" id="SSF53335">
    <property type="entry name" value="S-adenosyl-L-methionine-dependent methyltransferases"/>
    <property type="match status" value="1"/>
</dbReference>
<keyword evidence="3" id="KW-0808">Transferase</keyword>
<dbReference type="Gene3D" id="3.40.50.150">
    <property type="entry name" value="Vaccinia Virus protein VP39"/>
    <property type="match status" value="1"/>
</dbReference>
<comment type="similarity">
    <text evidence="1">Belongs to the ANT/ATPSC lysine N-methyltransferase family.</text>
</comment>
<keyword evidence="7" id="KW-1185">Reference proteome</keyword>
<dbReference type="GO" id="GO:0005739">
    <property type="term" value="C:mitochondrion"/>
    <property type="evidence" value="ECO:0000318"/>
    <property type="project" value="GO_Central"/>
</dbReference>
<dbReference type="OrthoDB" id="66144at2759"/>
<proteinExistence type="inferred from homology"/>
<dbReference type="CTD" id="65990"/>
<dbReference type="PANTHER" id="PTHR13610:SF5">
    <property type="entry name" value="ADENINE NUCLEOTIDE TRANSLOCASE LYSINE N-METHYLTRANSFERASE"/>
    <property type="match status" value="1"/>
</dbReference>
<dbReference type="GeneTree" id="ENSGT00390000014771"/>
<dbReference type="KEGG" id="oaa:100079393"/>
<keyword evidence="5" id="KW-0812">Transmembrane</keyword>
<dbReference type="AlphaFoldDB" id="A0A6I8N8T0"/>
<reference evidence="6" key="2">
    <citation type="submission" date="2025-08" db="UniProtKB">
        <authorList>
            <consortium name="Ensembl"/>
        </authorList>
    </citation>
    <scope>IDENTIFICATION</scope>
    <source>
        <strain evidence="6">Glennie</strain>
    </source>
</reference>
<dbReference type="FunCoup" id="A0A6I8N8T0">
    <property type="interactions" value="347"/>
</dbReference>
<feature type="transmembrane region" description="Helical" evidence="5">
    <location>
        <begin position="20"/>
        <end position="43"/>
    </location>
</feature>
<dbReference type="InParanoid" id="A0A6I8N8T0"/>
<evidence type="ECO:0000256" key="1">
    <source>
        <dbReference type="ARBA" id="ARBA00010633"/>
    </source>
</evidence>
<dbReference type="Ensembl" id="ENSOANT00000064997.1">
    <property type="protein sequence ID" value="ENSOANP00000037263.1"/>
    <property type="gene ID" value="ENSOANG00000037019.1"/>
</dbReference>
<sequence>MDPDEPGEALAELRGRRLGGAGLLQLAAGTGVAAYVVWAGLLMPGFRRVPLRLQVPYVPASARQVENVLTLLRGRSGKVVDLGSGDGRIVLEASRRGFHPAVGYELNPWLLWLAQFHAWRARRRAPAVTYHREDLWRVNLSDCTNVTVFLAPSVLPLLETKLLAELPDRARVVAGRFPLPTWAPSAVIGEGIDRAWAYDMHRVRQWAAAPSRGTSV</sequence>
<reference evidence="6 7" key="1">
    <citation type="journal article" date="2008" name="Nature">
        <title>Genome analysis of the platypus reveals unique signatures of evolution.</title>
        <authorList>
            <person name="Warren W.C."/>
            <person name="Hillier L.W."/>
            <person name="Marshall Graves J.A."/>
            <person name="Birney E."/>
            <person name="Ponting C.P."/>
            <person name="Grutzner F."/>
            <person name="Belov K."/>
            <person name="Miller W."/>
            <person name="Clarke L."/>
            <person name="Chinwalla A.T."/>
            <person name="Yang S.P."/>
            <person name="Heger A."/>
            <person name="Locke D.P."/>
            <person name="Miethke P."/>
            <person name="Waters P.D."/>
            <person name="Veyrunes F."/>
            <person name="Fulton L."/>
            <person name="Fulton B."/>
            <person name="Graves T."/>
            <person name="Wallis J."/>
            <person name="Puente X.S."/>
            <person name="Lopez-Otin C."/>
            <person name="Ordonez G.R."/>
            <person name="Eichler E.E."/>
            <person name="Chen L."/>
            <person name="Cheng Z."/>
            <person name="Deakin J.E."/>
            <person name="Alsop A."/>
            <person name="Thompson K."/>
            <person name="Kirby P."/>
            <person name="Papenfuss A.T."/>
            <person name="Wakefield M.J."/>
            <person name="Olender T."/>
            <person name="Lancet D."/>
            <person name="Huttley G.A."/>
            <person name="Smit A.F."/>
            <person name="Pask A."/>
            <person name="Temple-Smith P."/>
            <person name="Batzer M.A."/>
            <person name="Walker J.A."/>
            <person name="Konkel M.K."/>
            <person name="Harris R.S."/>
            <person name="Whittington C.M."/>
            <person name="Wong E.S."/>
            <person name="Gemmell N.J."/>
            <person name="Buschiazzo E."/>
            <person name="Vargas Jentzsch I.M."/>
            <person name="Merkel A."/>
            <person name="Schmitz J."/>
            <person name="Zemann A."/>
            <person name="Churakov G."/>
            <person name="Kriegs J.O."/>
            <person name="Brosius J."/>
            <person name="Murchison E.P."/>
            <person name="Sachidanandam R."/>
            <person name="Smith C."/>
            <person name="Hannon G.J."/>
            <person name="Tsend-Ayush E."/>
            <person name="McMillan D."/>
            <person name="Attenborough R."/>
            <person name="Rens W."/>
            <person name="Ferguson-Smith M."/>
            <person name="Lefevre C.M."/>
            <person name="Sharp J.A."/>
            <person name="Nicholas K.R."/>
            <person name="Ray D.A."/>
            <person name="Kube M."/>
            <person name="Reinhardt R."/>
            <person name="Pringle T.H."/>
            <person name="Taylor J."/>
            <person name="Jones R.C."/>
            <person name="Nixon B."/>
            <person name="Dacheux J.L."/>
            <person name="Niwa H."/>
            <person name="Sekita Y."/>
            <person name="Huang X."/>
            <person name="Stark A."/>
            <person name="Kheradpour P."/>
            <person name="Kellis M."/>
            <person name="Flicek P."/>
            <person name="Chen Y."/>
            <person name="Webber C."/>
            <person name="Hardison R."/>
            <person name="Nelson J."/>
            <person name="Hallsworth-Pepin K."/>
            <person name="Delehaunty K."/>
            <person name="Markovic C."/>
            <person name="Minx P."/>
            <person name="Feng Y."/>
            <person name="Kremitzki C."/>
            <person name="Mitreva M."/>
            <person name="Glasscock J."/>
            <person name="Wylie T."/>
            <person name="Wohldmann P."/>
            <person name="Thiru P."/>
            <person name="Nhan M.N."/>
            <person name="Pohl C.S."/>
            <person name="Smith S.M."/>
            <person name="Hou S."/>
            <person name="Nefedov M."/>
            <person name="de Jong P.J."/>
            <person name="Renfree M.B."/>
            <person name="Mardis E.R."/>
            <person name="Wilson R.K."/>
        </authorList>
    </citation>
    <scope>NUCLEOTIDE SEQUENCE [LARGE SCALE GENOMIC DNA]</scope>
    <source>
        <strain evidence="6 7">Glennie</strain>
    </source>
</reference>